<dbReference type="RefSeq" id="WP_353865256.1">
    <property type="nucleotide sequence ID" value="NZ_CP088295.1"/>
</dbReference>
<proteinExistence type="predicted"/>
<keyword evidence="1" id="KW-0472">Membrane</keyword>
<feature type="transmembrane region" description="Helical" evidence="1">
    <location>
        <begin position="52"/>
        <end position="74"/>
    </location>
</feature>
<reference evidence="3" key="1">
    <citation type="submission" date="2021-11" db="EMBL/GenBank/DDBJ databases">
        <title>Cultivation dependent microbiological survey of springs from the worlds oldest radium mine currently devoted to the extraction of radon-saturated water.</title>
        <authorList>
            <person name="Kapinusova G."/>
            <person name="Smrhova T."/>
            <person name="Strejcek M."/>
            <person name="Suman J."/>
            <person name="Jani K."/>
            <person name="Pajer P."/>
            <person name="Uhlik O."/>
        </authorList>
    </citation>
    <scope>NUCLEOTIDE SEQUENCE [LARGE SCALE GENOMIC DNA]</scope>
    <source>
        <strain evidence="3">J379</strain>
    </source>
</reference>
<dbReference type="Proteomes" id="UP001058860">
    <property type="component" value="Chromosome"/>
</dbReference>
<name>A0ABY5PJE0_9ACTN</name>
<evidence type="ECO:0000313" key="3">
    <source>
        <dbReference type="Proteomes" id="UP001058860"/>
    </source>
</evidence>
<feature type="transmembrane region" description="Helical" evidence="1">
    <location>
        <begin position="27"/>
        <end position="46"/>
    </location>
</feature>
<keyword evidence="3" id="KW-1185">Reference proteome</keyword>
<evidence type="ECO:0000313" key="2">
    <source>
        <dbReference type="EMBL" id="UUY04776.1"/>
    </source>
</evidence>
<organism evidence="2 3">
    <name type="scientific">Svornostia abyssi</name>
    <dbReference type="NCBI Taxonomy" id="2898438"/>
    <lineage>
        <taxon>Bacteria</taxon>
        <taxon>Bacillati</taxon>
        <taxon>Actinomycetota</taxon>
        <taxon>Thermoleophilia</taxon>
        <taxon>Solirubrobacterales</taxon>
        <taxon>Baekduiaceae</taxon>
        <taxon>Svornostia</taxon>
    </lineage>
</organism>
<keyword evidence="1" id="KW-1133">Transmembrane helix</keyword>
<protein>
    <submittedName>
        <fullName evidence="2">Uncharacterized protein</fullName>
    </submittedName>
</protein>
<keyword evidence="1" id="KW-0812">Transmembrane</keyword>
<sequence length="115" mass="12616">MTTAADPKPYTIDDHPKARRSIETTRSWAALISCGLVAFLSIQAGSTTFDGIVRGLIAGCLMFILAWGVSVMVWREIVRAEIVQAREMVRERRAAARQAILDAQAAAAEQRQQDA</sequence>
<evidence type="ECO:0000256" key="1">
    <source>
        <dbReference type="SAM" id="Phobius"/>
    </source>
</evidence>
<gene>
    <name evidence="2" type="ORF">LRS13_04395</name>
</gene>
<dbReference type="EMBL" id="CP088295">
    <property type="protein sequence ID" value="UUY04776.1"/>
    <property type="molecule type" value="Genomic_DNA"/>
</dbReference>
<accession>A0ABY5PJE0</accession>